<evidence type="ECO:0000256" key="1">
    <source>
        <dbReference type="SAM" id="SignalP"/>
    </source>
</evidence>
<organism evidence="2 3">
    <name type="scientific">Serratia oryzae</name>
    <dbReference type="NCBI Taxonomy" id="2034155"/>
    <lineage>
        <taxon>Bacteria</taxon>
        <taxon>Pseudomonadati</taxon>
        <taxon>Pseudomonadota</taxon>
        <taxon>Gammaproteobacteria</taxon>
        <taxon>Enterobacterales</taxon>
        <taxon>Yersiniaceae</taxon>
        <taxon>Serratia</taxon>
    </lineage>
</organism>
<reference evidence="2 3" key="1">
    <citation type="submission" date="2016-11" db="EMBL/GenBank/DDBJ databases">
        <title>Rahnella oryzae sp. nov., isolated from rice root.</title>
        <authorList>
            <person name="Zhang X.-X."/>
            <person name="Zhang J."/>
        </authorList>
    </citation>
    <scope>NUCLEOTIDE SEQUENCE [LARGE SCALE GENOMIC DNA]</scope>
    <source>
        <strain evidence="2 3">J11-6</strain>
    </source>
</reference>
<dbReference type="GO" id="GO:0009289">
    <property type="term" value="C:pilus"/>
    <property type="evidence" value="ECO:0007669"/>
    <property type="project" value="InterPro"/>
</dbReference>
<dbReference type="InterPro" id="IPR008966">
    <property type="entry name" value="Adhesion_dom_sf"/>
</dbReference>
<sequence length="181" mass="18054">MRKSLLALTVSLFAVVGTAQAANNAEITITGNVVKVTCDVNLSKTTLDLGNWAPASFTAASTPVAGSTKQFSVSLSNCAGTPATGEKASLVVGGQTLAGHNTIFQGATGSSSNVGVMISPVTAPASYIATGDSILETLATTPALNDFDGQQIVLQASLAASSTPAAIGSVNAPVLFSFAYN</sequence>
<keyword evidence="1" id="KW-0732">Signal</keyword>
<proteinExistence type="predicted"/>
<feature type="signal peptide" evidence="1">
    <location>
        <begin position="1"/>
        <end position="21"/>
    </location>
</feature>
<dbReference type="InterPro" id="IPR050263">
    <property type="entry name" value="Bact_Fimbrial_Adh_Pro"/>
</dbReference>
<evidence type="ECO:0008006" key="4">
    <source>
        <dbReference type="Google" id="ProtNLM"/>
    </source>
</evidence>
<evidence type="ECO:0000313" key="3">
    <source>
        <dbReference type="Proteomes" id="UP000216021"/>
    </source>
</evidence>
<dbReference type="GO" id="GO:0043709">
    <property type="term" value="P:cell adhesion involved in single-species biofilm formation"/>
    <property type="evidence" value="ECO:0007669"/>
    <property type="project" value="TreeGrafter"/>
</dbReference>
<accession>A0A1S8CNF6</accession>
<keyword evidence="3" id="KW-1185">Reference proteome</keyword>
<dbReference type="InterPro" id="IPR036937">
    <property type="entry name" value="Adhesion_dom_fimbrial_sf"/>
</dbReference>
<feature type="chain" id="PRO_5012661726" description="Fimbrial-type adhesion domain-containing protein" evidence="1">
    <location>
        <begin position="22"/>
        <end position="181"/>
    </location>
</feature>
<dbReference type="SUPFAM" id="SSF49401">
    <property type="entry name" value="Bacterial adhesins"/>
    <property type="match status" value="1"/>
</dbReference>
<dbReference type="Gene3D" id="2.60.40.1090">
    <property type="entry name" value="Fimbrial-type adhesion domain"/>
    <property type="match status" value="1"/>
</dbReference>
<dbReference type="EMBL" id="MOXD01000003">
    <property type="protein sequence ID" value="OMQ24525.1"/>
    <property type="molecule type" value="Genomic_DNA"/>
</dbReference>
<dbReference type="RefSeq" id="WP_076941407.1">
    <property type="nucleotide sequence ID" value="NZ_MOXD01000003.1"/>
</dbReference>
<name>A0A1S8CNF6_9GAMM</name>
<dbReference type="PANTHER" id="PTHR33420:SF5">
    <property type="entry name" value="FIMBRIAL SUBUNIT"/>
    <property type="match status" value="1"/>
</dbReference>
<dbReference type="PANTHER" id="PTHR33420">
    <property type="entry name" value="FIMBRIAL SUBUNIT ELFA-RELATED"/>
    <property type="match status" value="1"/>
</dbReference>
<protein>
    <recommendedName>
        <fullName evidence="4">Fimbrial-type adhesion domain-containing protein</fullName>
    </recommendedName>
</protein>
<dbReference type="AlphaFoldDB" id="A0A1S8CNF6"/>
<evidence type="ECO:0000313" key="2">
    <source>
        <dbReference type="EMBL" id="OMQ24525.1"/>
    </source>
</evidence>
<comment type="caution">
    <text evidence="2">The sequence shown here is derived from an EMBL/GenBank/DDBJ whole genome shotgun (WGS) entry which is preliminary data.</text>
</comment>
<dbReference type="STRING" id="2034155.BMI79_06765"/>
<dbReference type="OrthoDB" id="6480706at2"/>
<gene>
    <name evidence="2" type="ORF">BMI79_06765</name>
</gene>
<dbReference type="Proteomes" id="UP000216021">
    <property type="component" value="Unassembled WGS sequence"/>
</dbReference>